<reference evidence="1" key="1">
    <citation type="submission" date="2014-09" db="EMBL/GenBank/DDBJ databases">
        <authorList>
            <person name="Magalhaes I.L.F."/>
            <person name="Oliveira U."/>
            <person name="Santos F.R."/>
            <person name="Vidigal T.H.D.A."/>
            <person name="Brescovit A.D."/>
            <person name="Santos A.J."/>
        </authorList>
    </citation>
    <scope>NUCLEOTIDE SEQUENCE</scope>
    <source>
        <tissue evidence="1">Shoot tissue taken approximately 20 cm above the soil surface</tissue>
    </source>
</reference>
<reference evidence="1" key="2">
    <citation type="journal article" date="2015" name="Data Brief">
        <title>Shoot transcriptome of the giant reed, Arundo donax.</title>
        <authorList>
            <person name="Barrero R.A."/>
            <person name="Guerrero F.D."/>
            <person name="Moolhuijzen P."/>
            <person name="Goolsby J.A."/>
            <person name="Tidwell J."/>
            <person name="Bellgard S.E."/>
            <person name="Bellgard M.I."/>
        </authorList>
    </citation>
    <scope>NUCLEOTIDE SEQUENCE</scope>
    <source>
        <tissue evidence="1">Shoot tissue taken approximately 20 cm above the soil surface</tissue>
    </source>
</reference>
<name>A0A0A8Y0K3_ARUDO</name>
<proteinExistence type="predicted"/>
<organism evidence="1">
    <name type="scientific">Arundo donax</name>
    <name type="common">Giant reed</name>
    <name type="synonym">Donax arundinaceus</name>
    <dbReference type="NCBI Taxonomy" id="35708"/>
    <lineage>
        <taxon>Eukaryota</taxon>
        <taxon>Viridiplantae</taxon>
        <taxon>Streptophyta</taxon>
        <taxon>Embryophyta</taxon>
        <taxon>Tracheophyta</taxon>
        <taxon>Spermatophyta</taxon>
        <taxon>Magnoliopsida</taxon>
        <taxon>Liliopsida</taxon>
        <taxon>Poales</taxon>
        <taxon>Poaceae</taxon>
        <taxon>PACMAD clade</taxon>
        <taxon>Arundinoideae</taxon>
        <taxon>Arundineae</taxon>
        <taxon>Arundo</taxon>
    </lineage>
</organism>
<accession>A0A0A8Y0K3</accession>
<sequence>MDSTRSRSDGVVCFQLVPHGQTTLKVTY</sequence>
<dbReference type="AlphaFoldDB" id="A0A0A8Y0K3"/>
<dbReference type="EMBL" id="GBRH01279430">
    <property type="protein sequence ID" value="JAD18465.1"/>
    <property type="molecule type" value="Transcribed_RNA"/>
</dbReference>
<evidence type="ECO:0000313" key="1">
    <source>
        <dbReference type="EMBL" id="JAD18465.1"/>
    </source>
</evidence>
<protein>
    <submittedName>
        <fullName evidence="1">Uncharacterized protein</fullName>
    </submittedName>
</protein>